<reference evidence="1" key="1">
    <citation type="submission" date="2014-11" db="EMBL/GenBank/DDBJ databases">
        <authorList>
            <person name="Amaro Gonzalez C."/>
        </authorList>
    </citation>
    <scope>NUCLEOTIDE SEQUENCE</scope>
</reference>
<evidence type="ECO:0000313" key="1">
    <source>
        <dbReference type="EMBL" id="JAH27278.1"/>
    </source>
</evidence>
<sequence>MQNLSSIFFFFSTL</sequence>
<protein>
    <submittedName>
        <fullName evidence="1">Uncharacterized protein</fullName>
    </submittedName>
</protein>
<reference evidence="1" key="2">
    <citation type="journal article" date="2015" name="Fish Shellfish Immunol.">
        <title>Early steps in the European eel (Anguilla anguilla)-Vibrio vulnificus interaction in the gills: Role of the RtxA13 toxin.</title>
        <authorList>
            <person name="Callol A."/>
            <person name="Pajuelo D."/>
            <person name="Ebbesson L."/>
            <person name="Teles M."/>
            <person name="MacKenzie S."/>
            <person name="Amaro C."/>
        </authorList>
    </citation>
    <scope>NUCLEOTIDE SEQUENCE</scope>
</reference>
<accession>A0A0E9RG12</accession>
<organism evidence="1">
    <name type="scientific">Anguilla anguilla</name>
    <name type="common">European freshwater eel</name>
    <name type="synonym">Muraena anguilla</name>
    <dbReference type="NCBI Taxonomy" id="7936"/>
    <lineage>
        <taxon>Eukaryota</taxon>
        <taxon>Metazoa</taxon>
        <taxon>Chordata</taxon>
        <taxon>Craniata</taxon>
        <taxon>Vertebrata</taxon>
        <taxon>Euteleostomi</taxon>
        <taxon>Actinopterygii</taxon>
        <taxon>Neopterygii</taxon>
        <taxon>Teleostei</taxon>
        <taxon>Anguilliformes</taxon>
        <taxon>Anguillidae</taxon>
        <taxon>Anguilla</taxon>
    </lineage>
</organism>
<dbReference type="EMBL" id="GBXM01081299">
    <property type="protein sequence ID" value="JAH27278.1"/>
    <property type="molecule type" value="Transcribed_RNA"/>
</dbReference>
<proteinExistence type="predicted"/>
<name>A0A0E9RG12_ANGAN</name>